<dbReference type="Proteomes" id="UP000001225">
    <property type="component" value="Chromosome"/>
</dbReference>
<protein>
    <submittedName>
        <fullName evidence="1">Uncharacterized protein</fullName>
    </submittedName>
</protein>
<keyword evidence="2" id="KW-1185">Reference proteome</keyword>
<evidence type="ECO:0000313" key="1">
    <source>
        <dbReference type="EMBL" id="CAP42820.1"/>
    </source>
</evidence>
<sequence length="108" mass="11888">MIELPPLSQATLVRLSRQGGVAYLPARAAPRDIDLRSCPEDTRREVCQALLQAAPLAAGADEPGGGDQRYFRIEIWFVDEAPAVRFQVPEARAPEPLLRLWKGSPGRP</sequence>
<proteinExistence type="predicted"/>
<dbReference type="AlphaFoldDB" id="A9IND0"/>
<accession>A9IND0</accession>
<organism evidence="1 2">
    <name type="scientific">Bordetella petrii (strain ATCC BAA-461 / DSM 12804 / CCUG 43448 / CIP 107267 / Se-1111R)</name>
    <dbReference type="NCBI Taxonomy" id="340100"/>
    <lineage>
        <taxon>Bacteria</taxon>
        <taxon>Pseudomonadati</taxon>
        <taxon>Pseudomonadota</taxon>
        <taxon>Betaproteobacteria</taxon>
        <taxon>Burkholderiales</taxon>
        <taxon>Alcaligenaceae</taxon>
        <taxon>Bordetella</taxon>
    </lineage>
</organism>
<dbReference type="Pfam" id="PF20242">
    <property type="entry name" value="Emfourin"/>
    <property type="match status" value="1"/>
</dbReference>
<dbReference type="eggNOG" id="ENOG5032Z24">
    <property type="taxonomic scope" value="Bacteria"/>
</dbReference>
<reference evidence="1 2" key="1">
    <citation type="journal article" date="2008" name="BMC Genomics">
        <title>The missing link: Bordetella petrii is endowed with both the metabolic versatility of environmental bacteria and virulence traits of pathogenic Bordetellae.</title>
        <authorList>
            <person name="Gross R."/>
            <person name="Guzman C.A."/>
            <person name="Sebaihia M."/>
            <person name="Martins Dos Santos V.A."/>
            <person name="Pieper D.H."/>
            <person name="Koebnik R."/>
            <person name="Lechner M."/>
            <person name="Bartels D."/>
            <person name="Buhrmester J."/>
            <person name="Choudhuri J.V."/>
            <person name="Ebensen T."/>
            <person name="Gaigalat L."/>
            <person name="Herrmann S."/>
            <person name="Khachane A.N."/>
            <person name="Larisch C."/>
            <person name="Link S."/>
            <person name="Linke B."/>
            <person name="Meyer F."/>
            <person name="Mormann S."/>
            <person name="Nakunst D."/>
            <person name="Rueckert C."/>
            <person name="Schneiker-Bekel S."/>
            <person name="Schulze K."/>
            <person name="Vorhoelter F.J."/>
            <person name="Yevsa T."/>
            <person name="Engle J.T."/>
            <person name="Goldman W.E."/>
            <person name="Puehler A."/>
            <person name="Goebel U.B."/>
            <person name="Goesmann A."/>
            <person name="Bloecker H."/>
            <person name="Kaiser O."/>
            <person name="Martinez-Arias R."/>
        </authorList>
    </citation>
    <scope>NUCLEOTIDE SEQUENCE [LARGE SCALE GENOMIC DNA]</scope>
    <source>
        <strain evidence="2">ATCC BAA-461 / DSM 12804 / CCUG 43448 / CIP 107267 / Se-1111R</strain>
    </source>
</reference>
<dbReference type="KEGG" id="bpt:Bpet2478"/>
<dbReference type="InterPro" id="IPR049457">
    <property type="entry name" value="Emfourin"/>
</dbReference>
<name>A9IND0_BORPD</name>
<gene>
    <name evidence="1" type="ordered locus">Bpet2478</name>
</gene>
<evidence type="ECO:0000313" key="2">
    <source>
        <dbReference type="Proteomes" id="UP000001225"/>
    </source>
</evidence>
<dbReference type="EMBL" id="AM902716">
    <property type="protein sequence ID" value="CAP42820.1"/>
    <property type="molecule type" value="Genomic_DNA"/>
</dbReference>
<dbReference type="STRING" id="94624.Bpet2478"/>